<accession>A0A426ZFF7</accession>
<name>A0A426ZFF7_ENSVE</name>
<sequence length="117" mass="13076">ELAYSVKVTEKSDVYSFGIVLLELLTGHGPVEPQYGEGKDIVYWVSTHLNQQNASEILDSRVSSSAEECMMKVLKVAILCTTKLPNLRPTMREVVNMLINADPCNLAAREKNYCKNL</sequence>
<proteinExistence type="predicted"/>
<dbReference type="PANTHER" id="PTHR48006">
    <property type="entry name" value="LEUCINE-RICH REPEAT-CONTAINING PROTEIN DDB_G0281931-RELATED"/>
    <property type="match status" value="1"/>
</dbReference>
<dbReference type="InterPro" id="IPR001245">
    <property type="entry name" value="Ser-Thr/Tyr_kinase_cat_dom"/>
</dbReference>
<feature type="non-terminal residue" evidence="2">
    <location>
        <position position="1"/>
    </location>
</feature>
<dbReference type="InterPro" id="IPR011009">
    <property type="entry name" value="Kinase-like_dom_sf"/>
</dbReference>
<dbReference type="AlphaFoldDB" id="A0A426ZFF7"/>
<evidence type="ECO:0000313" key="2">
    <source>
        <dbReference type="EMBL" id="RRT62708.1"/>
    </source>
</evidence>
<evidence type="ECO:0000259" key="1">
    <source>
        <dbReference type="PROSITE" id="PS50011"/>
    </source>
</evidence>
<organism evidence="2 3">
    <name type="scientific">Ensete ventricosum</name>
    <name type="common">Abyssinian banana</name>
    <name type="synonym">Musa ensete</name>
    <dbReference type="NCBI Taxonomy" id="4639"/>
    <lineage>
        <taxon>Eukaryota</taxon>
        <taxon>Viridiplantae</taxon>
        <taxon>Streptophyta</taxon>
        <taxon>Embryophyta</taxon>
        <taxon>Tracheophyta</taxon>
        <taxon>Spermatophyta</taxon>
        <taxon>Magnoliopsida</taxon>
        <taxon>Liliopsida</taxon>
        <taxon>Zingiberales</taxon>
        <taxon>Musaceae</taxon>
        <taxon>Ensete</taxon>
    </lineage>
</organism>
<dbReference type="PROSITE" id="PS50011">
    <property type="entry name" value="PROTEIN_KINASE_DOM"/>
    <property type="match status" value="1"/>
</dbReference>
<dbReference type="SUPFAM" id="SSF56112">
    <property type="entry name" value="Protein kinase-like (PK-like)"/>
    <property type="match status" value="1"/>
</dbReference>
<dbReference type="InterPro" id="IPR051824">
    <property type="entry name" value="LRR_Rcpt-Like_S/T_Kinase"/>
</dbReference>
<dbReference type="Pfam" id="PF07714">
    <property type="entry name" value="PK_Tyr_Ser-Thr"/>
    <property type="match status" value="1"/>
</dbReference>
<comment type="caution">
    <text evidence="2">The sequence shown here is derived from an EMBL/GenBank/DDBJ whole genome shotgun (WGS) entry which is preliminary data.</text>
</comment>
<dbReference type="Gene3D" id="1.10.510.10">
    <property type="entry name" value="Transferase(Phosphotransferase) domain 1"/>
    <property type="match status" value="1"/>
</dbReference>
<feature type="domain" description="Protein kinase" evidence="1">
    <location>
        <begin position="1"/>
        <end position="99"/>
    </location>
</feature>
<reference evidence="2 3" key="1">
    <citation type="journal article" date="2014" name="Agronomy (Basel)">
        <title>A Draft Genome Sequence for Ensete ventricosum, the Drought-Tolerant Tree Against Hunger.</title>
        <authorList>
            <person name="Harrison J."/>
            <person name="Moore K.A."/>
            <person name="Paszkiewicz K."/>
            <person name="Jones T."/>
            <person name="Grant M."/>
            <person name="Ambacheew D."/>
            <person name="Muzemil S."/>
            <person name="Studholme D.J."/>
        </authorList>
    </citation>
    <scope>NUCLEOTIDE SEQUENCE [LARGE SCALE GENOMIC DNA]</scope>
</reference>
<dbReference type="InterPro" id="IPR000719">
    <property type="entry name" value="Prot_kinase_dom"/>
</dbReference>
<gene>
    <name evidence="2" type="ORF">B296_00017040</name>
</gene>
<dbReference type="EMBL" id="AMZH03006882">
    <property type="protein sequence ID" value="RRT62708.1"/>
    <property type="molecule type" value="Genomic_DNA"/>
</dbReference>
<protein>
    <recommendedName>
        <fullName evidence="1">Protein kinase domain-containing protein</fullName>
    </recommendedName>
</protein>
<dbReference type="Proteomes" id="UP000287651">
    <property type="component" value="Unassembled WGS sequence"/>
</dbReference>
<dbReference type="GO" id="GO:0005524">
    <property type="term" value="F:ATP binding"/>
    <property type="evidence" value="ECO:0007669"/>
    <property type="project" value="InterPro"/>
</dbReference>
<dbReference type="PANTHER" id="PTHR48006:SF92">
    <property type="entry name" value="LRR RECEPTOR-LIKE SERINE_THREONINE-PROTEIN KINASE GSO1"/>
    <property type="match status" value="1"/>
</dbReference>
<evidence type="ECO:0000313" key="3">
    <source>
        <dbReference type="Proteomes" id="UP000287651"/>
    </source>
</evidence>
<dbReference type="GO" id="GO:0004672">
    <property type="term" value="F:protein kinase activity"/>
    <property type="evidence" value="ECO:0007669"/>
    <property type="project" value="InterPro"/>
</dbReference>